<dbReference type="PANTHER" id="PTHR43233">
    <property type="entry name" value="FAMILY N-ACETYLTRANSFERASE, PUTATIVE (AFU_ORTHOLOGUE AFUA_6G03350)-RELATED"/>
    <property type="match status" value="1"/>
</dbReference>
<proteinExistence type="predicted"/>
<dbReference type="AlphaFoldDB" id="A0AA41WWN6"/>
<dbReference type="RefSeq" id="WP_253538572.1">
    <property type="nucleotide sequence ID" value="NZ_JAMYWC010000004.1"/>
</dbReference>
<keyword evidence="3" id="KW-1185">Reference proteome</keyword>
<dbReference type="PANTHER" id="PTHR43233:SF1">
    <property type="entry name" value="FAMILY N-ACETYLTRANSFERASE, PUTATIVE (AFU_ORTHOLOGUE AFUA_6G03350)-RELATED"/>
    <property type="match status" value="1"/>
</dbReference>
<dbReference type="InterPro" id="IPR016181">
    <property type="entry name" value="Acyl_CoA_acyltransferase"/>
</dbReference>
<comment type="caution">
    <text evidence="2">The sequence shown here is derived from an EMBL/GenBank/DDBJ whole genome shotgun (WGS) entry which is preliminary data.</text>
</comment>
<dbReference type="SUPFAM" id="SSF55729">
    <property type="entry name" value="Acyl-CoA N-acyltransferases (Nat)"/>
    <property type="match status" value="1"/>
</dbReference>
<dbReference type="InterPro" id="IPR053144">
    <property type="entry name" value="Acetyltransferase_Butenolide"/>
</dbReference>
<dbReference type="GO" id="GO:0016747">
    <property type="term" value="F:acyltransferase activity, transferring groups other than amino-acyl groups"/>
    <property type="evidence" value="ECO:0007669"/>
    <property type="project" value="InterPro"/>
</dbReference>
<evidence type="ECO:0000259" key="1">
    <source>
        <dbReference type="PROSITE" id="PS51186"/>
    </source>
</evidence>
<dbReference type="EMBL" id="JAMYWC010000004">
    <property type="protein sequence ID" value="MCP1173817.1"/>
    <property type="molecule type" value="Genomic_DNA"/>
</dbReference>
<dbReference type="Pfam" id="PF13508">
    <property type="entry name" value="Acetyltransf_7"/>
    <property type="match status" value="1"/>
</dbReference>
<dbReference type="Proteomes" id="UP001162793">
    <property type="component" value="Unassembled WGS sequence"/>
</dbReference>
<accession>A0AA41WWN6</accession>
<feature type="domain" description="N-acetyltransferase" evidence="1">
    <location>
        <begin position="12"/>
        <end position="150"/>
    </location>
</feature>
<protein>
    <submittedName>
        <fullName evidence="2">GNAT family N-acetyltransferase</fullName>
    </submittedName>
</protein>
<evidence type="ECO:0000313" key="2">
    <source>
        <dbReference type="EMBL" id="MCP1173817.1"/>
    </source>
</evidence>
<reference evidence="3" key="1">
    <citation type="journal article" date="2023" name="Front. Microbiol.">
        <title>Ralstonia chuxiongensis sp. nov., Ralstonia mojiangensis sp. nov., and Ralstonia soli sp. nov., isolated from tobacco fields, are three novel species in the family Burkholderiaceae.</title>
        <authorList>
            <person name="Lu C.H."/>
            <person name="Zhang Y.Y."/>
            <person name="Jiang N."/>
            <person name="Chen W."/>
            <person name="Shao X."/>
            <person name="Zhao Z.M."/>
            <person name="Lu W.L."/>
            <person name="Hu X."/>
            <person name="Xi Y.X."/>
            <person name="Zou S.Y."/>
            <person name="Wei Q.J."/>
            <person name="Lin Z.L."/>
            <person name="Gong L."/>
            <person name="Gai X.T."/>
            <person name="Zhang L.Q."/>
            <person name="Li J.Y."/>
            <person name="Jin Y."/>
            <person name="Xia Z.Y."/>
        </authorList>
    </citation>
    <scope>NUCLEOTIDE SEQUENCE [LARGE SCALE GENOMIC DNA]</scope>
    <source>
        <strain evidence="3">21YRMH01-3</strain>
    </source>
</reference>
<name>A0AA41WWN6_9RALS</name>
<dbReference type="Gene3D" id="3.40.630.30">
    <property type="match status" value="1"/>
</dbReference>
<dbReference type="PROSITE" id="PS51186">
    <property type="entry name" value="GNAT"/>
    <property type="match status" value="1"/>
</dbReference>
<organism evidence="2 3">
    <name type="scientific">Ralstonia chuxiongensis</name>
    <dbReference type="NCBI Taxonomy" id="2957504"/>
    <lineage>
        <taxon>Bacteria</taxon>
        <taxon>Pseudomonadati</taxon>
        <taxon>Pseudomonadota</taxon>
        <taxon>Betaproteobacteria</taxon>
        <taxon>Burkholderiales</taxon>
        <taxon>Burkholderiaceae</taxon>
        <taxon>Ralstonia</taxon>
    </lineage>
</organism>
<evidence type="ECO:0000313" key="3">
    <source>
        <dbReference type="Proteomes" id="UP001162793"/>
    </source>
</evidence>
<dbReference type="InterPro" id="IPR000182">
    <property type="entry name" value="GNAT_dom"/>
</dbReference>
<dbReference type="CDD" id="cd04301">
    <property type="entry name" value="NAT_SF"/>
    <property type="match status" value="1"/>
</dbReference>
<sequence length="158" mass="17852">MAVTREVPATGIVLSDDSAWLPLDDIYNFLSQETYWARGLPRDVFDRSIANSLCLGAYRQDDDGSHDDLVGFARVITDRATFAYLCDVFVLPDWRGKGISHALMDFLREHPDLQTLRRTVLVTTGADWLYRKHGFTDVPEGVGFMQLHRPKIYTAASA</sequence>
<gene>
    <name evidence="2" type="ORF">NKG59_15760</name>
</gene>